<dbReference type="Pfam" id="PF15068">
    <property type="entry name" value="FAM101"/>
    <property type="match status" value="1"/>
</dbReference>
<sequence>MRLKQSGICLQTCPKSLQPTSSFLPQQEALKTRNYKLTKSHKPPLKLQQPPNDEPASRSSSVTSVADVIKSRDSSMVVAVDKVTEAVVIAPTPAYTQTSVYSQLQFADYKRYREEVHLKPLLSPVKYSDTHYLYINSTRKRFVSRTFYEPRVKARGFAETTFTCPKTKQENFVSYLDHNVDAQRKWFKTAVEIKARRFRSAQVIPAPIDINSNSLTAVDQTRLEQQRLNFPNDSSSERGNGGVENGVGERFQEIFDPGASQVFIPKRRETVDGQQALLNGGIVLDFPNGGVDLQHRNGHLLDFSDV</sequence>
<reference evidence="8" key="1">
    <citation type="submission" date="2025-08" db="UniProtKB">
        <authorList>
            <consortium name="RefSeq"/>
        </authorList>
    </citation>
    <scope>IDENTIFICATION</scope>
</reference>
<dbReference type="InterPro" id="IPR028215">
    <property type="entry name" value="Refilin"/>
</dbReference>
<name>A0ABM1W178_APLCA</name>
<evidence type="ECO:0000256" key="5">
    <source>
        <dbReference type="ARBA" id="ARBA00023212"/>
    </source>
</evidence>
<feature type="region of interest" description="Disordered" evidence="6">
    <location>
        <begin position="35"/>
        <end position="61"/>
    </location>
</feature>
<evidence type="ECO:0000313" key="7">
    <source>
        <dbReference type="Proteomes" id="UP000694888"/>
    </source>
</evidence>
<proteinExistence type="inferred from homology"/>
<gene>
    <name evidence="8" type="primary">LOC101864020</name>
</gene>
<dbReference type="RefSeq" id="XP_035828421.1">
    <property type="nucleotide sequence ID" value="XM_035972528.1"/>
</dbReference>
<comment type="subcellular location">
    <subcellularLocation>
        <location evidence="1">Cytoplasm</location>
        <location evidence="1">Cytoskeleton</location>
    </subcellularLocation>
</comment>
<keyword evidence="5" id="KW-0206">Cytoskeleton</keyword>
<evidence type="ECO:0000256" key="1">
    <source>
        <dbReference type="ARBA" id="ARBA00004245"/>
    </source>
</evidence>
<accession>A0ABM1W178</accession>
<evidence type="ECO:0000256" key="6">
    <source>
        <dbReference type="SAM" id="MobiDB-lite"/>
    </source>
</evidence>
<feature type="compositionally biased region" description="Basic residues" evidence="6">
    <location>
        <begin position="35"/>
        <end position="44"/>
    </location>
</feature>
<evidence type="ECO:0000256" key="2">
    <source>
        <dbReference type="ARBA" id="ARBA00009886"/>
    </source>
</evidence>
<comment type="subunit">
    <text evidence="3">Interacts with FLNA and FLNB.</text>
</comment>
<evidence type="ECO:0000256" key="3">
    <source>
        <dbReference type="ARBA" id="ARBA00011189"/>
    </source>
</evidence>
<protein>
    <submittedName>
        <fullName evidence="8">Uncharacterized protein LOC101864020 isoform X1</fullName>
    </submittedName>
</protein>
<evidence type="ECO:0000256" key="4">
    <source>
        <dbReference type="ARBA" id="ARBA00022490"/>
    </source>
</evidence>
<comment type="similarity">
    <text evidence="2">Belongs to the Refilin family.</text>
</comment>
<keyword evidence="4" id="KW-0963">Cytoplasm</keyword>
<dbReference type="GeneID" id="101864020"/>
<organism evidence="7 8">
    <name type="scientific">Aplysia californica</name>
    <name type="common">California sea hare</name>
    <dbReference type="NCBI Taxonomy" id="6500"/>
    <lineage>
        <taxon>Eukaryota</taxon>
        <taxon>Metazoa</taxon>
        <taxon>Spiralia</taxon>
        <taxon>Lophotrochozoa</taxon>
        <taxon>Mollusca</taxon>
        <taxon>Gastropoda</taxon>
        <taxon>Heterobranchia</taxon>
        <taxon>Euthyneura</taxon>
        <taxon>Tectipleura</taxon>
        <taxon>Aplysiida</taxon>
        <taxon>Aplysioidea</taxon>
        <taxon>Aplysiidae</taxon>
        <taxon>Aplysia</taxon>
    </lineage>
</organism>
<keyword evidence="7" id="KW-1185">Reference proteome</keyword>
<evidence type="ECO:0000313" key="8">
    <source>
        <dbReference type="RefSeq" id="XP_035828421.1"/>
    </source>
</evidence>
<dbReference type="Proteomes" id="UP000694888">
    <property type="component" value="Unplaced"/>
</dbReference>